<evidence type="ECO:0000313" key="2">
    <source>
        <dbReference type="EMBL" id="MBC3829961.1"/>
    </source>
</evidence>
<evidence type="ECO:0000256" key="1">
    <source>
        <dbReference type="SAM" id="SignalP"/>
    </source>
</evidence>
<reference evidence="2 3" key="1">
    <citation type="submission" date="2020-08" db="EMBL/GenBank/DDBJ databases">
        <title>Novel species isolated from subtropical streams in China.</title>
        <authorList>
            <person name="Lu H."/>
        </authorList>
    </citation>
    <scope>NUCLEOTIDE SEQUENCE [LARGE SCALE GENOMIC DNA]</scope>
    <source>
        <strain evidence="2 3">KCTC 52442</strain>
    </source>
</reference>
<sequence length="238" mass="26474">MNYFIRALPITIALLILPAVSQGQTGKVLPTFDEKLAKPLLVVADLAPGAYFAKPPKSAKCSQPNVVCIDMDPPPFSLIATISSSVYGGDVQQKLELITRGHFGMRDYEKGLSTVLVMIKTDGQNFIMPRYAKKKLIRNKKDDLVMLIISSDPISWLPCSVSDLKEEIFSDEFESSLEIPEHEFGAYRVEKFPEYFHRTATGAIPRYAIAISKLGAHLNHLNPMNAQMSCVDNQMPVK</sequence>
<dbReference type="Proteomes" id="UP000643610">
    <property type="component" value="Unassembled WGS sequence"/>
</dbReference>
<dbReference type="RefSeq" id="WP_186889015.1">
    <property type="nucleotide sequence ID" value="NZ_JACOFU010000001.1"/>
</dbReference>
<comment type="caution">
    <text evidence="2">The sequence shown here is derived from an EMBL/GenBank/DDBJ whole genome shotgun (WGS) entry which is preliminary data.</text>
</comment>
<proteinExistence type="predicted"/>
<evidence type="ECO:0008006" key="4">
    <source>
        <dbReference type="Google" id="ProtNLM"/>
    </source>
</evidence>
<dbReference type="EMBL" id="JACOFU010000001">
    <property type="protein sequence ID" value="MBC3829961.1"/>
    <property type="molecule type" value="Genomic_DNA"/>
</dbReference>
<feature type="signal peptide" evidence="1">
    <location>
        <begin position="1"/>
        <end position="21"/>
    </location>
</feature>
<feature type="chain" id="PRO_5046107700" description="Secreted protein" evidence="1">
    <location>
        <begin position="22"/>
        <end position="238"/>
    </location>
</feature>
<keyword evidence="1" id="KW-0732">Signal</keyword>
<accession>A0ABR6XKC5</accession>
<organism evidence="2 3">
    <name type="scientific">Undibacterium amnicola</name>
    <dbReference type="NCBI Taxonomy" id="1834038"/>
    <lineage>
        <taxon>Bacteria</taxon>
        <taxon>Pseudomonadati</taxon>
        <taxon>Pseudomonadota</taxon>
        <taxon>Betaproteobacteria</taxon>
        <taxon>Burkholderiales</taxon>
        <taxon>Oxalobacteraceae</taxon>
        <taxon>Undibacterium</taxon>
    </lineage>
</organism>
<gene>
    <name evidence="2" type="ORF">H8K33_00400</name>
</gene>
<protein>
    <recommendedName>
        <fullName evidence="4">Secreted protein</fullName>
    </recommendedName>
</protein>
<evidence type="ECO:0000313" key="3">
    <source>
        <dbReference type="Proteomes" id="UP000643610"/>
    </source>
</evidence>
<name>A0ABR6XKC5_9BURK</name>
<keyword evidence="3" id="KW-1185">Reference proteome</keyword>